<dbReference type="Proteomes" id="UP000002729">
    <property type="component" value="Unassembled WGS sequence"/>
</dbReference>
<name>F0YKZ6_AURAN</name>
<keyword evidence="4" id="KW-1185">Reference proteome</keyword>
<reference evidence="3 4" key="1">
    <citation type="journal article" date="2011" name="Proc. Natl. Acad. Sci. U.S.A.">
        <title>Niche of harmful alga Aureococcus anophagefferens revealed through ecogenomics.</title>
        <authorList>
            <person name="Gobler C.J."/>
            <person name="Berry D.L."/>
            <person name="Dyhrman S.T."/>
            <person name="Wilhelm S.W."/>
            <person name="Salamov A."/>
            <person name="Lobanov A.V."/>
            <person name="Zhang Y."/>
            <person name="Collier J.L."/>
            <person name="Wurch L.L."/>
            <person name="Kustka A.B."/>
            <person name="Dill B.D."/>
            <person name="Shah M."/>
            <person name="VerBerkmoes N.C."/>
            <person name="Kuo A."/>
            <person name="Terry A."/>
            <person name="Pangilinan J."/>
            <person name="Lindquist E.A."/>
            <person name="Lucas S."/>
            <person name="Paulsen I.T."/>
            <person name="Hattenrath-Lehmann T.K."/>
            <person name="Talmage S.C."/>
            <person name="Walker E.A."/>
            <person name="Koch F."/>
            <person name="Burson A.M."/>
            <person name="Marcoval M.A."/>
            <person name="Tang Y.Z."/>
            <person name="Lecleir G.R."/>
            <person name="Coyne K.J."/>
            <person name="Berg G.M."/>
            <person name="Bertrand E.M."/>
            <person name="Saito M.A."/>
            <person name="Gladyshev V.N."/>
            <person name="Grigoriev I.V."/>
        </authorList>
    </citation>
    <scope>NUCLEOTIDE SEQUENCE [LARGE SCALE GENOMIC DNA]</scope>
    <source>
        <strain evidence="4">CCMP 1984</strain>
    </source>
</reference>
<accession>F0YKZ6</accession>
<protein>
    <recommendedName>
        <fullName evidence="2">Potassium channel tetramerisation-type BTB domain-containing protein</fullName>
    </recommendedName>
</protein>
<sequence length="289" mass="33786">MAEKTKCEIKCELDLEHFVMETRAQELHRGAQELHREARRQARQRAFLREERRRVREDTNSIEIDAVLQKHMNERDWYPEEYLAGSSGSRLRLNVGGQVFERWAPRIVHYCHAGAEDCPLLSRDVASPLIAYVDRDWWMFRHVLTFLRDGILPRSRCLVLRLYKEAAFWRLQTLKGAIEETHLNLTRSGIIVSKNVDSKTHDDLVEIPKSTKFWLKRPNWWESQAGTGVNKTGCRIKAIPSWWKDDDTWKGVRFGPLSLHPEKVVASKSDVKSDSYVYPMLSSTWGYCS</sequence>
<dbReference type="RefSeq" id="XP_009041065.1">
    <property type="nucleotide sequence ID" value="XM_009042817.1"/>
</dbReference>
<evidence type="ECO:0000313" key="4">
    <source>
        <dbReference type="Proteomes" id="UP000002729"/>
    </source>
</evidence>
<feature type="coiled-coil region" evidence="1">
    <location>
        <begin position="31"/>
        <end position="58"/>
    </location>
</feature>
<dbReference type="eggNOG" id="KOG2723">
    <property type="taxonomic scope" value="Eukaryota"/>
</dbReference>
<evidence type="ECO:0000256" key="1">
    <source>
        <dbReference type="SAM" id="Coils"/>
    </source>
</evidence>
<dbReference type="InterPro" id="IPR011333">
    <property type="entry name" value="SKP1/BTB/POZ_sf"/>
</dbReference>
<dbReference type="GO" id="GO:0051260">
    <property type="term" value="P:protein homooligomerization"/>
    <property type="evidence" value="ECO:0007669"/>
    <property type="project" value="InterPro"/>
</dbReference>
<dbReference type="KEGG" id="aaf:AURANDRAFT_67391"/>
<dbReference type="SUPFAM" id="SSF54695">
    <property type="entry name" value="POZ domain"/>
    <property type="match status" value="1"/>
</dbReference>
<organism evidence="4">
    <name type="scientific">Aureococcus anophagefferens</name>
    <name type="common">Harmful bloom alga</name>
    <dbReference type="NCBI Taxonomy" id="44056"/>
    <lineage>
        <taxon>Eukaryota</taxon>
        <taxon>Sar</taxon>
        <taxon>Stramenopiles</taxon>
        <taxon>Ochrophyta</taxon>
        <taxon>Pelagophyceae</taxon>
        <taxon>Pelagomonadales</taxon>
        <taxon>Pelagomonadaceae</taxon>
        <taxon>Aureococcus</taxon>
    </lineage>
</organism>
<dbReference type="OMA" id="WWLDPPS"/>
<dbReference type="Gene3D" id="3.30.710.10">
    <property type="entry name" value="Potassium Channel Kv1.1, Chain A"/>
    <property type="match status" value="1"/>
</dbReference>
<gene>
    <name evidence="3" type="ORF">AURANDRAFT_67391</name>
</gene>
<dbReference type="GeneID" id="20226220"/>
<dbReference type="OrthoDB" id="2414723at2759"/>
<dbReference type="InParanoid" id="F0YKZ6"/>
<dbReference type="EMBL" id="GL833154">
    <property type="protein sequence ID" value="EGB04213.1"/>
    <property type="molecule type" value="Genomic_DNA"/>
</dbReference>
<evidence type="ECO:0000313" key="3">
    <source>
        <dbReference type="EMBL" id="EGB04213.1"/>
    </source>
</evidence>
<dbReference type="Pfam" id="PF02214">
    <property type="entry name" value="BTB_2"/>
    <property type="match status" value="1"/>
</dbReference>
<evidence type="ECO:0000259" key="2">
    <source>
        <dbReference type="Pfam" id="PF02214"/>
    </source>
</evidence>
<dbReference type="InterPro" id="IPR003131">
    <property type="entry name" value="T1-type_BTB"/>
</dbReference>
<feature type="domain" description="Potassium channel tetramerisation-type BTB" evidence="2">
    <location>
        <begin position="91"/>
        <end position="174"/>
    </location>
</feature>
<keyword evidence="1" id="KW-0175">Coiled coil</keyword>
<dbReference type="AlphaFoldDB" id="F0YKZ6"/>
<proteinExistence type="predicted"/>